<organism evidence="1 2">
    <name type="scientific">Hyalomma asiaticum</name>
    <name type="common">Tick</name>
    <dbReference type="NCBI Taxonomy" id="266040"/>
    <lineage>
        <taxon>Eukaryota</taxon>
        <taxon>Metazoa</taxon>
        <taxon>Ecdysozoa</taxon>
        <taxon>Arthropoda</taxon>
        <taxon>Chelicerata</taxon>
        <taxon>Arachnida</taxon>
        <taxon>Acari</taxon>
        <taxon>Parasitiformes</taxon>
        <taxon>Ixodida</taxon>
        <taxon>Ixodoidea</taxon>
        <taxon>Ixodidae</taxon>
        <taxon>Hyalomminae</taxon>
        <taxon>Hyalomma</taxon>
    </lineage>
</organism>
<dbReference type="Proteomes" id="UP000821845">
    <property type="component" value="Chromosome 3"/>
</dbReference>
<reference evidence="1" key="1">
    <citation type="submission" date="2020-05" db="EMBL/GenBank/DDBJ databases">
        <title>Large-scale comparative analyses of tick genomes elucidate their genetic diversity and vector capacities.</title>
        <authorList>
            <person name="Jia N."/>
            <person name="Wang J."/>
            <person name="Shi W."/>
            <person name="Du L."/>
            <person name="Sun Y."/>
            <person name="Zhan W."/>
            <person name="Jiang J."/>
            <person name="Wang Q."/>
            <person name="Zhang B."/>
            <person name="Ji P."/>
            <person name="Sakyi L.B."/>
            <person name="Cui X."/>
            <person name="Yuan T."/>
            <person name="Jiang B."/>
            <person name="Yang W."/>
            <person name="Lam T.T.-Y."/>
            <person name="Chang Q."/>
            <person name="Ding S."/>
            <person name="Wang X."/>
            <person name="Zhu J."/>
            <person name="Ruan X."/>
            <person name="Zhao L."/>
            <person name="Wei J."/>
            <person name="Que T."/>
            <person name="Du C."/>
            <person name="Cheng J."/>
            <person name="Dai P."/>
            <person name="Han X."/>
            <person name="Huang E."/>
            <person name="Gao Y."/>
            <person name="Liu J."/>
            <person name="Shao H."/>
            <person name="Ye R."/>
            <person name="Li L."/>
            <person name="Wei W."/>
            <person name="Wang X."/>
            <person name="Wang C."/>
            <person name="Yang T."/>
            <person name="Huo Q."/>
            <person name="Li W."/>
            <person name="Guo W."/>
            <person name="Chen H."/>
            <person name="Zhou L."/>
            <person name="Ni X."/>
            <person name="Tian J."/>
            <person name="Zhou Y."/>
            <person name="Sheng Y."/>
            <person name="Liu T."/>
            <person name="Pan Y."/>
            <person name="Xia L."/>
            <person name="Li J."/>
            <person name="Zhao F."/>
            <person name="Cao W."/>
        </authorList>
    </citation>
    <scope>NUCLEOTIDE SEQUENCE</scope>
    <source>
        <strain evidence="1">Hyas-2018</strain>
    </source>
</reference>
<evidence type="ECO:0000313" key="2">
    <source>
        <dbReference type="Proteomes" id="UP000821845"/>
    </source>
</evidence>
<comment type="caution">
    <text evidence="1">The sequence shown here is derived from an EMBL/GenBank/DDBJ whole genome shotgun (WGS) entry which is preliminary data.</text>
</comment>
<keyword evidence="2" id="KW-1185">Reference proteome</keyword>
<accession>A0ACB7SQ39</accession>
<gene>
    <name evidence="1" type="ORF">HPB50_022305</name>
</gene>
<name>A0ACB7SQ39_HYAAI</name>
<evidence type="ECO:0000313" key="1">
    <source>
        <dbReference type="EMBL" id="KAH6936790.1"/>
    </source>
</evidence>
<protein>
    <submittedName>
        <fullName evidence="1">Uncharacterized protein</fullName>
    </submittedName>
</protein>
<dbReference type="EMBL" id="CM023483">
    <property type="protein sequence ID" value="KAH6936790.1"/>
    <property type="molecule type" value="Genomic_DNA"/>
</dbReference>
<proteinExistence type="predicted"/>
<sequence length="95" mass="10766">MEMAAIMSEQPAFSAELLTDTIKQHPVLSDKSHPRYKEVEFKKELCMKIAADWGVTARGRCGSKNKWETLAADIEIEKQEGTCVPRKQMPYLSAH</sequence>